<dbReference type="GO" id="GO:0006310">
    <property type="term" value="P:DNA recombination"/>
    <property type="evidence" value="ECO:0007669"/>
    <property type="project" value="UniProtKB-KW"/>
</dbReference>
<dbReference type="GO" id="GO:0046872">
    <property type="term" value="F:metal ion binding"/>
    <property type="evidence" value="ECO:0007669"/>
    <property type="project" value="UniProtKB-KW"/>
</dbReference>
<evidence type="ECO:0000313" key="22">
    <source>
        <dbReference type="EMBL" id="CCF47903.1"/>
    </source>
</evidence>
<evidence type="ECO:0000256" key="4">
    <source>
        <dbReference type="ARBA" id="ARBA00022670"/>
    </source>
</evidence>
<gene>
    <name evidence="22" type="ORF">UHOR_12131</name>
</gene>
<evidence type="ECO:0000313" key="23">
    <source>
        <dbReference type="Proteomes" id="UP000006174"/>
    </source>
</evidence>
<keyword evidence="16" id="KW-0808">Transferase</keyword>
<keyword evidence="4" id="KW-0645">Protease</keyword>
<keyword evidence="6" id="KW-0540">Nuclease</keyword>
<comment type="catalytic activity">
    <reaction evidence="19">
        <text>DNA(n) + a 2'-deoxyribonucleoside 5'-triphosphate = DNA(n+1) + diphosphate</text>
        <dbReference type="Rhea" id="RHEA:22508"/>
        <dbReference type="Rhea" id="RHEA-COMP:17339"/>
        <dbReference type="Rhea" id="RHEA-COMP:17340"/>
        <dbReference type="ChEBI" id="CHEBI:33019"/>
        <dbReference type="ChEBI" id="CHEBI:61560"/>
        <dbReference type="ChEBI" id="CHEBI:173112"/>
        <dbReference type="EC" id="2.7.7.49"/>
    </reaction>
</comment>
<evidence type="ECO:0000256" key="7">
    <source>
        <dbReference type="ARBA" id="ARBA00022723"/>
    </source>
</evidence>
<keyword evidence="10" id="KW-0378">Hydrolase</keyword>
<evidence type="ECO:0000256" key="13">
    <source>
        <dbReference type="ARBA" id="ARBA00022884"/>
    </source>
</evidence>
<sequence length="436" mass="48726">MTCYSPTSRNVQFATLCTEKQSPQFSNSASMLLPQPSVHDNQHWRAFPARNSTPNKPKLGLLRTATKKDPARNQTRIMVAKMQGLNTGHEGSDVLCADVLDMERSQIQRRILIGSWIWELGIFTAGSEVLEATAVGDVSITTKYGDILLQNILYVKNLNINLLSTMSLTDEGAQVTLDHTGSQIHLANGIILKISKNSKCGLLEFQGDTWQENAMTVSTQPLEGVSKEFEPIVEKHGTSTQQLWHEHLGHPGRDKAKAITKRIGNDPTMQMDPDTALTCEQCIWSKSTIAWMGQGSGERSAAPLDLIHIDLIIDASHATEHTCILVLVDDHSRSLKVIWSDQGGEWKSNEALEWLQDKGNKWQTTVGQNSNQNGQVERMNRSLGEKMRALLMQRGLPKSFWPYAIRAAAFKMNLTPNVDNKLPYQAMFKKPLDWLI</sequence>
<accession>I2FLW0</accession>
<evidence type="ECO:0000256" key="3">
    <source>
        <dbReference type="ARBA" id="ARBA00022612"/>
    </source>
</evidence>
<evidence type="ECO:0000256" key="11">
    <source>
        <dbReference type="ARBA" id="ARBA00022840"/>
    </source>
</evidence>
<dbReference type="HOGENOM" id="CLU_628812_0_0_1"/>
<dbReference type="GO" id="GO:0015074">
    <property type="term" value="P:DNA integration"/>
    <property type="evidence" value="ECO:0007669"/>
    <property type="project" value="UniProtKB-KW"/>
</dbReference>
<dbReference type="InterPro" id="IPR001584">
    <property type="entry name" value="Integrase_cat-core"/>
</dbReference>
<evidence type="ECO:0000256" key="20">
    <source>
        <dbReference type="ARBA" id="ARBA00049244"/>
    </source>
</evidence>
<dbReference type="PANTHER" id="PTHR42648">
    <property type="entry name" value="TRANSPOSASE, PUTATIVE-RELATED"/>
    <property type="match status" value="1"/>
</dbReference>
<evidence type="ECO:0000256" key="1">
    <source>
        <dbReference type="ARBA" id="ARBA00002180"/>
    </source>
</evidence>
<dbReference type="Pfam" id="PF22936">
    <property type="entry name" value="Pol_BBD"/>
    <property type="match status" value="1"/>
</dbReference>
<proteinExistence type="predicted"/>
<evidence type="ECO:0000259" key="21">
    <source>
        <dbReference type="PROSITE" id="PS50994"/>
    </source>
</evidence>
<keyword evidence="18" id="KW-0233">DNA recombination</keyword>
<dbReference type="InterPro" id="IPR039537">
    <property type="entry name" value="Retrotran_Ty1/copia-like"/>
</dbReference>
<dbReference type="PROSITE" id="PS50994">
    <property type="entry name" value="INTEGRASE"/>
    <property type="match status" value="1"/>
</dbReference>
<dbReference type="GO" id="GO:0003887">
    <property type="term" value="F:DNA-directed DNA polymerase activity"/>
    <property type="evidence" value="ECO:0007669"/>
    <property type="project" value="UniProtKB-KW"/>
</dbReference>
<keyword evidence="14" id="KW-0229">DNA integration</keyword>
<dbReference type="GO" id="GO:0004519">
    <property type="term" value="F:endonuclease activity"/>
    <property type="evidence" value="ECO:0007669"/>
    <property type="project" value="UniProtKB-KW"/>
</dbReference>
<dbReference type="EMBL" id="CAGI01000013">
    <property type="protein sequence ID" value="CCF47903.1"/>
    <property type="molecule type" value="Genomic_DNA"/>
</dbReference>
<dbReference type="GO" id="GO:0003964">
    <property type="term" value="F:RNA-directed DNA polymerase activity"/>
    <property type="evidence" value="ECO:0007669"/>
    <property type="project" value="UniProtKB-KW"/>
</dbReference>
<keyword evidence="12" id="KW-0460">Magnesium</keyword>
<evidence type="ECO:0000256" key="12">
    <source>
        <dbReference type="ARBA" id="ARBA00022842"/>
    </source>
</evidence>
<comment type="catalytic activity">
    <reaction evidence="20">
        <text>DNA(n) + a 2'-deoxyribonucleoside 5'-triphosphate = DNA(n+1) + diphosphate</text>
        <dbReference type="Rhea" id="RHEA:22508"/>
        <dbReference type="Rhea" id="RHEA-COMP:17339"/>
        <dbReference type="Rhea" id="RHEA-COMP:17340"/>
        <dbReference type="ChEBI" id="CHEBI:33019"/>
        <dbReference type="ChEBI" id="CHEBI:61560"/>
        <dbReference type="ChEBI" id="CHEBI:173112"/>
        <dbReference type="EC" id="2.7.7.7"/>
    </reaction>
</comment>
<dbReference type="Gene3D" id="3.30.420.10">
    <property type="entry name" value="Ribonuclease H-like superfamily/Ribonuclease H"/>
    <property type="match status" value="1"/>
</dbReference>
<keyword evidence="23" id="KW-1185">Reference proteome</keyword>
<keyword evidence="15" id="KW-0695">RNA-directed DNA polymerase</keyword>
<dbReference type="InterPro" id="IPR054722">
    <property type="entry name" value="PolX-like_BBD"/>
</dbReference>
<dbReference type="PANTHER" id="PTHR42648:SF11">
    <property type="entry name" value="TRANSPOSON TY4-P GAG-POL POLYPROTEIN"/>
    <property type="match status" value="1"/>
</dbReference>
<evidence type="ECO:0000256" key="8">
    <source>
        <dbReference type="ARBA" id="ARBA00022741"/>
    </source>
</evidence>
<evidence type="ECO:0000256" key="17">
    <source>
        <dbReference type="ARBA" id="ARBA00023113"/>
    </source>
</evidence>
<comment type="caution">
    <text evidence="22">The sequence shown here is derived from an EMBL/GenBank/DDBJ whole genome shotgun (WGS) entry which is preliminary data.</text>
</comment>
<keyword evidence="3" id="KW-1188">Viral release from host cell</keyword>
<feature type="domain" description="Integrase catalytic" evidence="21">
    <location>
        <begin position="336"/>
        <end position="436"/>
    </location>
</feature>
<evidence type="ECO:0000256" key="16">
    <source>
        <dbReference type="ARBA" id="ARBA00022932"/>
    </source>
</evidence>
<keyword evidence="16" id="KW-0239">DNA-directed DNA polymerase</keyword>
<dbReference type="eggNOG" id="KOG0017">
    <property type="taxonomic scope" value="Eukaryota"/>
</dbReference>
<dbReference type="InterPro" id="IPR036397">
    <property type="entry name" value="RNaseH_sf"/>
</dbReference>
<comment type="function">
    <text evidence="1">The aspartyl protease (PR) mediates the proteolytic cleavages of the Gag and Gag-Pol polyproteins after assembly of the VLP.</text>
</comment>
<reference evidence="22 23" key="1">
    <citation type="journal article" date="2012" name="Plant Cell">
        <title>Genome comparison of barley and maize smut fungi reveals targeted loss of RNA silencing components and species-specific presence of transposable elements.</title>
        <authorList>
            <person name="Laurie J.D."/>
            <person name="Ali S."/>
            <person name="Linning R."/>
            <person name="Mannhaupt G."/>
            <person name="Wong P."/>
            <person name="Gueldener U."/>
            <person name="Muensterkoetter M."/>
            <person name="Moore R."/>
            <person name="Kahmann R."/>
            <person name="Bakkeren G."/>
            <person name="Schirawski J."/>
        </authorList>
    </citation>
    <scope>NUCLEOTIDE SEQUENCE [LARGE SCALE GENOMIC DNA]</scope>
    <source>
        <strain evidence="23">Uh4875-4</strain>
    </source>
</reference>
<organism evidence="22 23">
    <name type="scientific">Ustilago hordei</name>
    <name type="common">Barley covered smut fungus</name>
    <dbReference type="NCBI Taxonomy" id="120017"/>
    <lineage>
        <taxon>Eukaryota</taxon>
        <taxon>Fungi</taxon>
        <taxon>Dikarya</taxon>
        <taxon>Basidiomycota</taxon>
        <taxon>Ustilaginomycotina</taxon>
        <taxon>Ustilaginomycetes</taxon>
        <taxon>Ustilaginales</taxon>
        <taxon>Ustilaginaceae</taxon>
        <taxon>Ustilago</taxon>
    </lineage>
</organism>
<keyword evidence="9" id="KW-0255">Endonuclease</keyword>
<evidence type="ECO:0000256" key="19">
    <source>
        <dbReference type="ARBA" id="ARBA00048173"/>
    </source>
</evidence>
<dbReference type="GO" id="GO:0005634">
    <property type="term" value="C:nucleus"/>
    <property type="evidence" value="ECO:0007669"/>
    <property type="project" value="UniProtKB-ARBA"/>
</dbReference>
<evidence type="ECO:0000256" key="5">
    <source>
        <dbReference type="ARBA" id="ARBA00022695"/>
    </source>
</evidence>
<dbReference type="SUPFAM" id="SSF53098">
    <property type="entry name" value="Ribonuclease H-like"/>
    <property type="match status" value="1"/>
</dbReference>
<dbReference type="AlphaFoldDB" id="I2FLW0"/>
<evidence type="ECO:0000256" key="6">
    <source>
        <dbReference type="ARBA" id="ARBA00022722"/>
    </source>
</evidence>
<keyword evidence="13" id="KW-0694">RNA-binding</keyword>
<evidence type="ECO:0000256" key="15">
    <source>
        <dbReference type="ARBA" id="ARBA00022918"/>
    </source>
</evidence>
<evidence type="ECO:0000256" key="2">
    <source>
        <dbReference type="ARBA" id="ARBA00022578"/>
    </source>
</evidence>
<keyword evidence="17" id="KW-0917">Virion maturation</keyword>
<dbReference type="InterPro" id="IPR012337">
    <property type="entry name" value="RNaseH-like_sf"/>
</dbReference>
<dbReference type="GO" id="GO:0032196">
    <property type="term" value="P:transposition"/>
    <property type="evidence" value="ECO:0007669"/>
    <property type="project" value="UniProtKB-KW"/>
</dbReference>
<evidence type="ECO:0000256" key="14">
    <source>
        <dbReference type="ARBA" id="ARBA00022908"/>
    </source>
</evidence>
<dbReference type="GO" id="GO:0005524">
    <property type="term" value="F:ATP binding"/>
    <property type="evidence" value="ECO:0007669"/>
    <property type="project" value="UniProtKB-KW"/>
</dbReference>
<keyword evidence="2" id="KW-0815">Transposition</keyword>
<keyword evidence="7" id="KW-0479">Metal-binding</keyword>
<dbReference type="STRING" id="1128400.I2FLW0"/>
<name>I2FLW0_USTHO</name>
<dbReference type="GO" id="GO:0008233">
    <property type="term" value="F:peptidase activity"/>
    <property type="evidence" value="ECO:0007669"/>
    <property type="project" value="UniProtKB-KW"/>
</dbReference>
<keyword evidence="8" id="KW-0547">Nucleotide-binding</keyword>
<dbReference type="GO" id="GO:0003723">
    <property type="term" value="F:RNA binding"/>
    <property type="evidence" value="ECO:0007669"/>
    <property type="project" value="UniProtKB-KW"/>
</dbReference>
<evidence type="ECO:0000256" key="9">
    <source>
        <dbReference type="ARBA" id="ARBA00022759"/>
    </source>
</evidence>
<evidence type="ECO:0000256" key="10">
    <source>
        <dbReference type="ARBA" id="ARBA00022801"/>
    </source>
</evidence>
<keyword evidence="11" id="KW-0067">ATP-binding</keyword>
<protein>
    <recommendedName>
        <fullName evidence="21">Integrase catalytic domain-containing protein</fullName>
    </recommendedName>
</protein>
<keyword evidence="5" id="KW-0548">Nucleotidyltransferase</keyword>
<evidence type="ECO:0000256" key="18">
    <source>
        <dbReference type="ARBA" id="ARBA00023172"/>
    </source>
</evidence>
<dbReference type="GO" id="GO:0006508">
    <property type="term" value="P:proteolysis"/>
    <property type="evidence" value="ECO:0007669"/>
    <property type="project" value="UniProtKB-KW"/>
</dbReference>
<dbReference type="Proteomes" id="UP000006174">
    <property type="component" value="Unassembled WGS sequence"/>
</dbReference>